<evidence type="ECO:0000256" key="5">
    <source>
        <dbReference type="ARBA" id="ARBA00022801"/>
    </source>
</evidence>
<keyword evidence="8 15" id="KW-0067">ATP-binding</keyword>
<evidence type="ECO:0000256" key="4">
    <source>
        <dbReference type="ARBA" id="ARBA00022763"/>
    </source>
</evidence>
<evidence type="ECO:0000259" key="17">
    <source>
        <dbReference type="PROSITE" id="PS51198"/>
    </source>
</evidence>
<dbReference type="PANTHER" id="PTHR11070">
    <property type="entry name" value="UVRD / RECB / PCRA DNA HELICASE FAMILY MEMBER"/>
    <property type="match status" value="1"/>
</dbReference>
<dbReference type="InterPro" id="IPR027417">
    <property type="entry name" value="P-loop_NTPase"/>
</dbReference>
<dbReference type="Pfam" id="PF12705">
    <property type="entry name" value="PDDEXK_1"/>
    <property type="match status" value="1"/>
</dbReference>
<proteinExistence type="inferred from homology"/>
<dbReference type="InterPro" id="IPR014017">
    <property type="entry name" value="DNA_helicase_UvrD-like_C"/>
</dbReference>
<comment type="caution">
    <text evidence="19">The sequence shown here is derived from an EMBL/GenBank/DDBJ whole genome shotgun (WGS) entry which is preliminary data.</text>
</comment>
<dbReference type="Gene3D" id="1.10.10.160">
    <property type="match status" value="1"/>
</dbReference>
<feature type="region of interest" description="Disordered" evidence="16">
    <location>
        <begin position="1"/>
        <end position="40"/>
    </location>
</feature>
<keyword evidence="4" id="KW-0227">DNA damage</keyword>
<dbReference type="PROSITE" id="PS51217">
    <property type="entry name" value="UVRD_HELICASE_CTER"/>
    <property type="match status" value="1"/>
</dbReference>
<evidence type="ECO:0000256" key="3">
    <source>
        <dbReference type="ARBA" id="ARBA00022741"/>
    </source>
</evidence>
<dbReference type="Gene3D" id="3.90.320.10">
    <property type="match status" value="1"/>
</dbReference>
<keyword evidence="2" id="KW-0540">Nuclease</keyword>
<keyword evidence="9" id="KW-0238">DNA-binding</keyword>
<keyword evidence="10" id="KW-0234">DNA repair</keyword>
<dbReference type="PROSITE" id="PS51198">
    <property type="entry name" value="UVRD_HELICASE_ATP_BIND"/>
    <property type="match status" value="1"/>
</dbReference>
<dbReference type="InterPro" id="IPR013986">
    <property type="entry name" value="DExx_box_DNA_helicase_dom_sf"/>
</dbReference>
<evidence type="ECO:0000256" key="13">
    <source>
        <dbReference type="ARBA" id="ARBA00034808"/>
    </source>
</evidence>
<dbReference type="InterPro" id="IPR000212">
    <property type="entry name" value="DNA_helicase_UvrD/REP"/>
</dbReference>
<evidence type="ECO:0000256" key="2">
    <source>
        <dbReference type="ARBA" id="ARBA00022722"/>
    </source>
</evidence>
<dbReference type="SUPFAM" id="SSF52540">
    <property type="entry name" value="P-loop containing nucleoside triphosphate hydrolases"/>
    <property type="match status" value="1"/>
</dbReference>
<dbReference type="Gene3D" id="3.40.50.300">
    <property type="entry name" value="P-loop containing nucleotide triphosphate hydrolases"/>
    <property type="match status" value="2"/>
</dbReference>
<evidence type="ECO:0000256" key="9">
    <source>
        <dbReference type="ARBA" id="ARBA00023125"/>
    </source>
</evidence>
<keyword evidence="20" id="KW-1185">Reference proteome</keyword>
<sequence>MSGASGNVRTMTVPDASDDPTGAVRDADRTPIGDPAVGRGVRLDDSQEAVLRLADDRSAVVLGAPGTGKTTTLIEAVAERVHSRGLRTDEVLVIASSRSSAQVLRDRLEARVARATPGSLARTAVSLALEVIAGSGAFAGSGRPRLLTGGEQDQTIAERLLGDEQDATGPLWPSELGPEVRRLQGFRTELRNLMERSVEHDVAPAELRRLGTEHERPEWVAAAGFIEGFLADDWRGHLTPAAALARAVRLLDDQEPGTGVLGSLRVVFVDDAQEATHGVLQLFAALARHGVTIVAFGDPDLTTGAFHGARADALGRFAEVLGRPVDTLVLGQVHRGTPDIRATVRGVAERIGTAGAGLHRTAASPVDDAEVPEHSVVTVAAGSPAEQIAVVARFLRERHVLDGVAWADMAVVVRSGGLIPAIERGLSSLEVPTRASTGGAPLRDHPFVRSVLLAMSVALGRTPLDAEVVTELLHSALGGLDSIGVRRLRAALRHADLAEGLDRSADRLLEEAFAVPGALIGLETPSAARARSLADSLAEASAQAAAGASAEELVYGLWSRSRLERSWVSLSKGSGQAAEEANRDLDAITQLADAARTFVEAEPDTPASVFLDRLLEQTVGDDSLAPTGLREAVTIATPAALVGTAFDTVVVAGMQDGVWPNLRVRDSLLGASELVELLEGTATATADARRAVLHDELRLFAQATSRAHRSLMVVAVVDDDHQASPFLTLLPEPDPHRASLSPLSLRGLVGTLRRSLTRRIRPADPAERAASASALAILATAGVPGAPTEEWYGVAAPSSTAPLHDPAVEELPVSPSRMEAFEECPLHWAIARLGGGASGFASGLGTIVHAALEHAESSDEAALWAAVEDRWDELHFEAAWEGAATKRRAAELVHRLSAYLHDAERAGVTSIGNESRFSLRIPIGELGGAAVLGGSVDRVELVPDADGTRRVVIADLKTGGSAPRQDREVADMAQLGAYQLALASGAITGTEGLLSGGAKLIVVSAGTKRKEYYDPAQPAFDDEALERFRERVLADAVGMAGAVFEARVGTHCHDPFAFGECAIHVVPAVSS</sequence>
<dbReference type="Proteomes" id="UP000194464">
    <property type="component" value="Unassembled WGS sequence"/>
</dbReference>
<accession>A0ABY1RBV5</accession>
<feature type="domain" description="UvrD-like helicase C-terminal" evidence="18">
    <location>
        <begin position="342"/>
        <end position="643"/>
    </location>
</feature>
<feature type="compositionally biased region" description="Polar residues" evidence="16">
    <location>
        <begin position="1"/>
        <end position="10"/>
    </location>
</feature>
<dbReference type="GO" id="GO:0004386">
    <property type="term" value="F:helicase activity"/>
    <property type="evidence" value="ECO:0007669"/>
    <property type="project" value="UniProtKB-KW"/>
</dbReference>
<evidence type="ECO:0000256" key="12">
    <source>
        <dbReference type="ARBA" id="ARBA00034617"/>
    </source>
</evidence>
<evidence type="ECO:0000256" key="6">
    <source>
        <dbReference type="ARBA" id="ARBA00022806"/>
    </source>
</evidence>
<dbReference type="InterPro" id="IPR011604">
    <property type="entry name" value="PDDEXK-like_dom_sf"/>
</dbReference>
<evidence type="ECO:0000256" key="1">
    <source>
        <dbReference type="ARBA" id="ARBA00009922"/>
    </source>
</evidence>
<keyword evidence="3 15" id="KW-0547">Nucleotide-binding</keyword>
<dbReference type="EC" id="5.6.2.4" evidence="13"/>
<dbReference type="Pfam" id="PF00580">
    <property type="entry name" value="UvrD-helicase"/>
    <property type="match status" value="1"/>
</dbReference>
<feature type="domain" description="UvrD-like helicase ATP-binding" evidence="17">
    <location>
        <begin position="42"/>
        <end position="337"/>
    </location>
</feature>
<dbReference type="InterPro" id="IPR014016">
    <property type="entry name" value="UvrD-like_ATP-bd"/>
</dbReference>
<dbReference type="PANTHER" id="PTHR11070:SF59">
    <property type="entry name" value="DNA 3'-5' HELICASE"/>
    <property type="match status" value="1"/>
</dbReference>
<keyword evidence="6 15" id="KW-0347">Helicase</keyword>
<evidence type="ECO:0000256" key="8">
    <source>
        <dbReference type="ARBA" id="ARBA00022840"/>
    </source>
</evidence>
<keyword evidence="7" id="KW-0269">Exonuclease</keyword>
<comment type="similarity">
    <text evidence="1">Belongs to the helicase family. UvrD subfamily.</text>
</comment>
<evidence type="ECO:0000256" key="14">
    <source>
        <dbReference type="ARBA" id="ARBA00048988"/>
    </source>
</evidence>
<dbReference type="Gene3D" id="1.10.486.10">
    <property type="entry name" value="PCRA, domain 4"/>
    <property type="match status" value="1"/>
</dbReference>
<dbReference type="InterPro" id="IPR038726">
    <property type="entry name" value="PDDEXK_AddAB-type"/>
</dbReference>
<feature type="binding site" evidence="15">
    <location>
        <begin position="63"/>
        <end position="70"/>
    </location>
    <ligand>
        <name>ATP</name>
        <dbReference type="ChEBI" id="CHEBI:30616"/>
    </ligand>
</feature>
<evidence type="ECO:0000259" key="18">
    <source>
        <dbReference type="PROSITE" id="PS51217"/>
    </source>
</evidence>
<keyword evidence="11" id="KW-0413">Isomerase</keyword>
<evidence type="ECO:0000313" key="20">
    <source>
        <dbReference type="Proteomes" id="UP000194464"/>
    </source>
</evidence>
<evidence type="ECO:0000256" key="15">
    <source>
        <dbReference type="PROSITE-ProRule" id="PRU00560"/>
    </source>
</evidence>
<gene>
    <name evidence="19" type="ORF">SAMN06295909_1756</name>
</gene>
<comment type="catalytic activity">
    <reaction evidence="14">
        <text>ATP + H2O = ADP + phosphate + H(+)</text>
        <dbReference type="Rhea" id="RHEA:13065"/>
        <dbReference type="ChEBI" id="CHEBI:15377"/>
        <dbReference type="ChEBI" id="CHEBI:15378"/>
        <dbReference type="ChEBI" id="CHEBI:30616"/>
        <dbReference type="ChEBI" id="CHEBI:43474"/>
        <dbReference type="ChEBI" id="CHEBI:456216"/>
        <dbReference type="EC" id="5.6.2.4"/>
    </reaction>
</comment>
<name>A0ABY1RBV5_9MICO</name>
<keyword evidence="5 15" id="KW-0378">Hydrolase</keyword>
<evidence type="ECO:0000313" key="19">
    <source>
        <dbReference type="EMBL" id="SMQ67548.1"/>
    </source>
</evidence>
<comment type="catalytic activity">
    <reaction evidence="12">
        <text>Couples ATP hydrolysis with the unwinding of duplex DNA by translocating in the 3'-5' direction.</text>
        <dbReference type="EC" id="5.6.2.4"/>
    </reaction>
</comment>
<protein>
    <recommendedName>
        <fullName evidence="13">DNA 3'-5' helicase</fullName>
        <ecNumber evidence="13">5.6.2.4</ecNumber>
    </recommendedName>
</protein>
<evidence type="ECO:0000256" key="7">
    <source>
        <dbReference type="ARBA" id="ARBA00022839"/>
    </source>
</evidence>
<evidence type="ECO:0000256" key="16">
    <source>
        <dbReference type="SAM" id="MobiDB-lite"/>
    </source>
</evidence>
<dbReference type="EMBL" id="FXWJ01000002">
    <property type="protein sequence ID" value="SMQ67548.1"/>
    <property type="molecule type" value="Genomic_DNA"/>
</dbReference>
<organism evidence="19 20">
    <name type="scientific">Plantibacter elymi</name>
    <name type="common">nom. nud.</name>
    <dbReference type="NCBI Taxonomy" id="199708"/>
    <lineage>
        <taxon>Bacteria</taxon>
        <taxon>Bacillati</taxon>
        <taxon>Actinomycetota</taxon>
        <taxon>Actinomycetes</taxon>
        <taxon>Micrococcales</taxon>
        <taxon>Microbacteriaceae</taxon>
        <taxon>Plantibacter</taxon>
    </lineage>
</organism>
<evidence type="ECO:0000256" key="10">
    <source>
        <dbReference type="ARBA" id="ARBA00023204"/>
    </source>
</evidence>
<evidence type="ECO:0000256" key="11">
    <source>
        <dbReference type="ARBA" id="ARBA00023235"/>
    </source>
</evidence>
<reference evidence="19 20" key="1">
    <citation type="submission" date="2017-04" db="EMBL/GenBank/DDBJ databases">
        <authorList>
            <person name="Varghese N."/>
            <person name="Submissions S."/>
        </authorList>
    </citation>
    <scope>NUCLEOTIDE SEQUENCE [LARGE SCALE GENOMIC DNA]</scope>
    <source>
        <strain evidence="19 20">VKM Ac-1784</strain>
    </source>
</reference>